<evidence type="ECO:0000256" key="1">
    <source>
        <dbReference type="SAM" id="MobiDB-lite"/>
    </source>
</evidence>
<keyword evidence="3" id="KW-1185">Reference proteome</keyword>
<organism evidence="2 3">
    <name type="scientific">Musa troglodytarum</name>
    <name type="common">fe'i banana</name>
    <dbReference type="NCBI Taxonomy" id="320322"/>
    <lineage>
        <taxon>Eukaryota</taxon>
        <taxon>Viridiplantae</taxon>
        <taxon>Streptophyta</taxon>
        <taxon>Embryophyta</taxon>
        <taxon>Tracheophyta</taxon>
        <taxon>Spermatophyta</taxon>
        <taxon>Magnoliopsida</taxon>
        <taxon>Liliopsida</taxon>
        <taxon>Zingiberales</taxon>
        <taxon>Musaceae</taxon>
        <taxon>Musa</taxon>
    </lineage>
</organism>
<feature type="region of interest" description="Disordered" evidence="1">
    <location>
        <begin position="1"/>
        <end position="39"/>
    </location>
</feature>
<dbReference type="AlphaFoldDB" id="A0A9E7K3M5"/>
<protein>
    <submittedName>
        <fullName evidence="2">Uncharacterized protein</fullName>
    </submittedName>
</protein>
<reference evidence="2" key="1">
    <citation type="submission" date="2022-05" db="EMBL/GenBank/DDBJ databases">
        <title>The Musa troglodytarum L. genome provides insights into the mechanism of non-climacteric behaviour and enrichment of carotenoids.</title>
        <authorList>
            <person name="Wang J."/>
        </authorList>
    </citation>
    <scope>NUCLEOTIDE SEQUENCE</scope>
    <source>
        <tissue evidence="2">Leaf</tissue>
    </source>
</reference>
<evidence type="ECO:0000313" key="2">
    <source>
        <dbReference type="EMBL" id="URE02497.1"/>
    </source>
</evidence>
<sequence>MNPQNATAERYDIFYTSRDKEKRDRGTSSRHPFSDPLSHLRSSVDMNRRIHANLVMFSYVCQVNDILSSRKESLSDSANVGLLGHYYGLHSKLPPIEERK</sequence>
<name>A0A9E7K3M5_9LILI</name>
<evidence type="ECO:0000313" key="3">
    <source>
        <dbReference type="Proteomes" id="UP001055439"/>
    </source>
</evidence>
<gene>
    <name evidence="2" type="ORF">MUK42_37756</name>
</gene>
<proteinExistence type="predicted"/>
<dbReference type="EMBL" id="CP097507">
    <property type="protein sequence ID" value="URE02497.1"/>
    <property type="molecule type" value="Genomic_DNA"/>
</dbReference>
<accession>A0A9E7K3M5</accession>
<feature type="compositionally biased region" description="Basic and acidic residues" evidence="1">
    <location>
        <begin position="9"/>
        <end position="27"/>
    </location>
</feature>
<dbReference type="Proteomes" id="UP001055439">
    <property type="component" value="Chromosome 5"/>
</dbReference>